<evidence type="ECO:0000256" key="3">
    <source>
        <dbReference type="ARBA" id="ARBA00022989"/>
    </source>
</evidence>
<keyword evidence="9" id="KW-1185">Reference proteome</keyword>
<comment type="caution">
    <text evidence="8">The sequence shown here is derived from an EMBL/GenBank/DDBJ whole genome shotgun (WGS) entry which is preliminary data.</text>
</comment>
<evidence type="ECO:0000256" key="6">
    <source>
        <dbReference type="SAM" id="Phobius"/>
    </source>
</evidence>
<evidence type="ECO:0000256" key="5">
    <source>
        <dbReference type="ARBA" id="ARBA00023251"/>
    </source>
</evidence>
<evidence type="ECO:0000256" key="2">
    <source>
        <dbReference type="ARBA" id="ARBA00022692"/>
    </source>
</evidence>
<evidence type="ECO:0000259" key="7">
    <source>
        <dbReference type="Pfam" id="PF01061"/>
    </source>
</evidence>
<keyword evidence="2 6" id="KW-0812">Transmembrane</keyword>
<gene>
    <name evidence="8" type="ORF">BKA23_1182</name>
</gene>
<name>A0A561E9U1_9MICO</name>
<reference evidence="8 9" key="1">
    <citation type="submission" date="2019-06" db="EMBL/GenBank/DDBJ databases">
        <title>Sequencing the genomes of 1000 actinobacteria strains.</title>
        <authorList>
            <person name="Klenk H.-P."/>
        </authorList>
    </citation>
    <scope>NUCLEOTIDE SEQUENCE [LARGE SCALE GENOMIC DNA]</scope>
    <source>
        <strain evidence="8 9">DSM 19560</strain>
    </source>
</reference>
<dbReference type="InterPro" id="IPR000412">
    <property type="entry name" value="ABC_2_transport"/>
</dbReference>
<comment type="subcellular location">
    <subcellularLocation>
        <location evidence="1">Membrane</location>
        <topology evidence="1">Multi-pass membrane protein</topology>
    </subcellularLocation>
</comment>
<dbReference type="Proteomes" id="UP000318297">
    <property type="component" value="Unassembled WGS sequence"/>
</dbReference>
<dbReference type="Pfam" id="PF01061">
    <property type="entry name" value="ABC2_membrane"/>
    <property type="match status" value="1"/>
</dbReference>
<dbReference type="InterPro" id="IPR051328">
    <property type="entry name" value="T7SS_ABC-Transporter"/>
</dbReference>
<keyword evidence="3 6" id="KW-1133">Transmembrane helix</keyword>
<accession>A0A561E9U1</accession>
<proteinExistence type="predicted"/>
<organism evidence="8 9">
    <name type="scientific">Rudaeicoccus suwonensis</name>
    <dbReference type="NCBI Taxonomy" id="657409"/>
    <lineage>
        <taxon>Bacteria</taxon>
        <taxon>Bacillati</taxon>
        <taxon>Actinomycetota</taxon>
        <taxon>Actinomycetes</taxon>
        <taxon>Micrococcales</taxon>
        <taxon>Dermacoccaceae</taxon>
        <taxon>Rudaeicoccus</taxon>
    </lineage>
</organism>
<dbReference type="AlphaFoldDB" id="A0A561E9U1"/>
<evidence type="ECO:0000313" key="8">
    <source>
        <dbReference type="EMBL" id="TWE12379.1"/>
    </source>
</evidence>
<dbReference type="GO" id="GO:0043190">
    <property type="term" value="C:ATP-binding cassette (ABC) transporter complex"/>
    <property type="evidence" value="ECO:0007669"/>
    <property type="project" value="InterPro"/>
</dbReference>
<feature type="transmembrane region" description="Helical" evidence="6">
    <location>
        <begin position="154"/>
        <end position="176"/>
    </location>
</feature>
<dbReference type="EMBL" id="VIVQ01000001">
    <property type="protein sequence ID" value="TWE12379.1"/>
    <property type="molecule type" value="Genomic_DNA"/>
</dbReference>
<evidence type="ECO:0000256" key="1">
    <source>
        <dbReference type="ARBA" id="ARBA00004141"/>
    </source>
</evidence>
<dbReference type="PIRSF" id="PIRSF006648">
    <property type="entry name" value="DrrB"/>
    <property type="match status" value="1"/>
</dbReference>
<dbReference type="GO" id="GO:0046677">
    <property type="term" value="P:response to antibiotic"/>
    <property type="evidence" value="ECO:0007669"/>
    <property type="project" value="UniProtKB-KW"/>
</dbReference>
<evidence type="ECO:0000256" key="4">
    <source>
        <dbReference type="ARBA" id="ARBA00023136"/>
    </source>
</evidence>
<feature type="transmembrane region" description="Helical" evidence="6">
    <location>
        <begin position="240"/>
        <end position="259"/>
    </location>
</feature>
<feature type="transmembrane region" description="Helical" evidence="6">
    <location>
        <begin position="82"/>
        <end position="100"/>
    </location>
</feature>
<dbReference type="GO" id="GO:0140359">
    <property type="term" value="F:ABC-type transporter activity"/>
    <property type="evidence" value="ECO:0007669"/>
    <property type="project" value="InterPro"/>
</dbReference>
<dbReference type="PANTHER" id="PTHR43077:SF11">
    <property type="entry name" value="TRANSPORT PERMEASE YVFS-RELATED"/>
    <property type="match status" value="1"/>
</dbReference>
<evidence type="ECO:0000313" key="9">
    <source>
        <dbReference type="Proteomes" id="UP000318297"/>
    </source>
</evidence>
<keyword evidence="5" id="KW-0046">Antibiotic resistance</keyword>
<feature type="transmembrane region" description="Helical" evidence="6">
    <location>
        <begin position="188"/>
        <end position="207"/>
    </location>
</feature>
<feature type="transmembrane region" description="Helical" evidence="6">
    <location>
        <begin position="121"/>
        <end position="142"/>
    </location>
</feature>
<dbReference type="OrthoDB" id="63188at2"/>
<keyword evidence="4 6" id="KW-0472">Membrane</keyword>
<dbReference type="PANTHER" id="PTHR43077">
    <property type="entry name" value="TRANSPORT PERMEASE YVFS-RELATED"/>
    <property type="match status" value="1"/>
</dbReference>
<sequence>MSIEGAAIHPLDTPINLDRKVPPRGGFNGELLLIELRRVLRNRRTMIFTVALPVIFFVAFGLPQKGNLTGSINARAYEMISFAIYGAFAASTAIGASVSVERAQGWSRQLRLTPLSGAAYIAVKVIAAMAGAALPVIIVFAIGMGSGAKLGTGALIASLLLTWICGSVLASLGLFVGYVVPSENAMQILGPALSILAFGGGIFYPLAVMSHTMQQVASFTPLWGLSQIARYPLLGGSFDVMWMVSGVAWVAAFTLGAIWRFRSDTKRV</sequence>
<dbReference type="RefSeq" id="WP_145226348.1">
    <property type="nucleotide sequence ID" value="NZ_VIVQ01000001.1"/>
</dbReference>
<feature type="transmembrane region" description="Helical" evidence="6">
    <location>
        <begin position="45"/>
        <end position="62"/>
    </location>
</feature>
<protein>
    <submittedName>
        <fullName evidence="8">ABC-2 type transport system permease protein</fullName>
    </submittedName>
</protein>
<feature type="domain" description="ABC-2 type transporter transmembrane" evidence="7">
    <location>
        <begin position="34"/>
        <end position="222"/>
    </location>
</feature>
<dbReference type="InterPro" id="IPR013525">
    <property type="entry name" value="ABC2_TM"/>
</dbReference>